<proteinExistence type="inferred from homology"/>
<feature type="domain" description="Acyl-CoA dehydrogenase/oxidase C-terminal" evidence="7">
    <location>
        <begin position="234"/>
        <end position="381"/>
    </location>
</feature>
<dbReference type="SUPFAM" id="SSF56645">
    <property type="entry name" value="Acyl-CoA dehydrogenase NM domain-like"/>
    <property type="match status" value="1"/>
</dbReference>
<gene>
    <name evidence="10" type="ORF">BAY60_15965</name>
</gene>
<dbReference type="InterPro" id="IPR046373">
    <property type="entry name" value="Acyl-CoA_Oxase/DH_mid-dom_sf"/>
</dbReference>
<feature type="domain" description="Acyl-CoA dehydrogenase/oxidase N-terminal" evidence="9">
    <location>
        <begin position="20"/>
        <end position="128"/>
    </location>
</feature>
<evidence type="ECO:0000259" key="7">
    <source>
        <dbReference type="Pfam" id="PF00441"/>
    </source>
</evidence>
<dbReference type="PIRSF" id="PIRSF016578">
    <property type="entry name" value="HsaA"/>
    <property type="match status" value="1"/>
</dbReference>
<reference evidence="10 11" key="1">
    <citation type="submission" date="2016-07" db="EMBL/GenBank/DDBJ databases">
        <title>Draft genome sequence of Prauserella muralis DSM 45305, isolated from a mould-covered wall in an indoor environment.</title>
        <authorList>
            <person name="Ruckert C."/>
            <person name="Albersmeier A."/>
            <person name="Jiang C.-L."/>
            <person name="Jiang Y."/>
            <person name="Kalinowski J."/>
            <person name="Schneider O."/>
            <person name="Winkler A."/>
            <person name="Zotchev S.B."/>
        </authorList>
    </citation>
    <scope>NUCLEOTIDE SEQUENCE [LARGE SCALE GENOMIC DNA]</scope>
    <source>
        <strain evidence="10 11">DSM 45305</strain>
    </source>
</reference>
<dbReference type="EMBL" id="MASW01000002">
    <property type="protein sequence ID" value="PXY27860.1"/>
    <property type="molecule type" value="Genomic_DNA"/>
</dbReference>
<dbReference type="InterPro" id="IPR009075">
    <property type="entry name" value="AcylCo_DH/oxidase_C"/>
</dbReference>
<keyword evidence="3 6" id="KW-0285">Flavoprotein</keyword>
<evidence type="ECO:0000313" key="10">
    <source>
        <dbReference type="EMBL" id="PXY27860.1"/>
    </source>
</evidence>
<protein>
    <submittedName>
        <fullName evidence="10">Acyl-CoA dehydrogenase</fullName>
    </submittedName>
</protein>
<dbReference type="InterPro" id="IPR037069">
    <property type="entry name" value="AcylCoA_DH/ox_N_sf"/>
</dbReference>
<dbReference type="Pfam" id="PF00441">
    <property type="entry name" value="Acyl-CoA_dh_1"/>
    <property type="match status" value="1"/>
</dbReference>
<feature type="domain" description="Acyl-CoA oxidase/dehydrogenase middle" evidence="8">
    <location>
        <begin position="132"/>
        <end position="222"/>
    </location>
</feature>
<evidence type="ECO:0000259" key="9">
    <source>
        <dbReference type="Pfam" id="PF02771"/>
    </source>
</evidence>
<dbReference type="InterPro" id="IPR013786">
    <property type="entry name" value="AcylCoA_DH/ox_N"/>
</dbReference>
<dbReference type="GO" id="GO:0050660">
    <property type="term" value="F:flavin adenine dinucleotide binding"/>
    <property type="evidence" value="ECO:0007669"/>
    <property type="project" value="InterPro"/>
</dbReference>
<sequence length="397" mass="43737">MGTNVLIGQSGGLVDDRAYRKLKDDVFSVIWEELAPLEQEIENKEALPYDKIMPALRRVGAFGFLVPERFGGHGLMIRQYLPIIAEFAKIQGGVRVIVHVHNSFGHAISELANAEQQAALLPGVASGEKSVAFALTEPDYGTGADLGTRAYRDGADYVINGHKWLITNSDLASHFLVLAKTSDTEVSSILVERDRLGLTIEPLPETMGCKGGEHGRLTFSNVRVPVTNLVGKEGDGQDNLERALEISRVFIAASSLGTGQYAFELSLRHARQRITFGKPIAQRQAVQRYLAEMAMDLQALRLMLDDAAAKWDAGERIPAVASMVKLFGLEAVGRITDRALLVHGGIGYTRAHPVERLYRDARLNWLEEGTPTIQHLVTAREFLDGHWWADDFAGTKR</sequence>
<comment type="cofactor">
    <cofactor evidence="1 6">
        <name>FAD</name>
        <dbReference type="ChEBI" id="CHEBI:57692"/>
    </cofactor>
</comment>
<keyword evidence="11" id="KW-1185">Reference proteome</keyword>
<comment type="similarity">
    <text evidence="2 6">Belongs to the acyl-CoA dehydrogenase family.</text>
</comment>
<dbReference type="CDD" id="cd00567">
    <property type="entry name" value="ACAD"/>
    <property type="match status" value="1"/>
</dbReference>
<evidence type="ECO:0000256" key="4">
    <source>
        <dbReference type="ARBA" id="ARBA00022827"/>
    </source>
</evidence>
<name>A0A2V4B0S0_9PSEU</name>
<dbReference type="FunFam" id="1.20.140.10:FF:000001">
    <property type="entry name" value="Acyl-CoA dehydrogenase"/>
    <property type="match status" value="1"/>
</dbReference>
<dbReference type="InterPro" id="IPR036250">
    <property type="entry name" value="AcylCo_DH-like_C"/>
</dbReference>
<evidence type="ECO:0000313" key="11">
    <source>
        <dbReference type="Proteomes" id="UP000249915"/>
    </source>
</evidence>
<organism evidence="10 11">
    <name type="scientific">Prauserella muralis</name>
    <dbReference type="NCBI Taxonomy" id="588067"/>
    <lineage>
        <taxon>Bacteria</taxon>
        <taxon>Bacillati</taxon>
        <taxon>Actinomycetota</taxon>
        <taxon>Actinomycetes</taxon>
        <taxon>Pseudonocardiales</taxon>
        <taxon>Pseudonocardiaceae</taxon>
        <taxon>Prauserella</taxon>
    </lineage>
</organism>
<evidence type="ECO:0000256" key="1">
    <source>
        <dbReference type="ARBA" id="ARBA00001974"/>
    </source>
</evidence>
<dbReference type="Proteomes" id="UP000249915">
    <property type="component" value="Unassembled WGS sequence"/>
</dbReference>
<dbReference type="InterPro" id="IPR006091">
    <property type="entry name" value="Acyl-CoA_Oxase/DH_mid-dom"/>
</dbReference>
<dbReference type="PANTHER" id="PTHR43884">
    <property type="entry name" value="ACYL-COA DEHYDROGENASE"/>
    <property type="match status" value="1"/>
</dbReference>
<dbReference type="GO" id="GO:0003995">
    <property type="term" value="F:acyl-CoA dehydrogenase activity"/>
    <property type="evidence" value="ECO:0007669"/>
    <property type="project" value="TreeGrafter"/>
</dbReference>
<evidence type="ECO:0000256" key="3">
    <source>
        <dbReference type="ARBA" id="ARBA00022630"/>
    </source>
</evidence>
<comment type="caution">
    <text evidence="10">The sequence shown here is derived from an EMBL/GenBank/DDBJ whole genome shotgun (WGS) entry which is preliminary data.</text>
</comment>
<dbReference type="Pfam" id="PF02771">
    <property type="entry name" value="Acyl-CoA_dh_N"/>
    <property type="match status" value="1"/>
</dbReference>
<dbReference type="Gene3D" id="1.20.140.10">
    <property type="entry name" value="Butyryl-CoA Dehydrogenase, subunit A, domain 3"/>
    <property type="match status" value="1"/>
</dbReference>
<evidence type="ECO:0000256" key="5">
    <source>
        <dbReference type="ARBA" id="ARBA00023002"/>
    </source>
</evidence>
<dbReference type="OrthoDB" id="2769798at2"/>
<dbReference type="Gene3D" id="2.40.110.10">
    <property type="entry name" value="Butyryl-CoA Dehydrogenase, subunit A, domain 2"/>
    <property type="match status" value="1"/>
</dbReference>
<dbReference type="AlphaFoldDB" id="A0A2V4B0S0"/>
<evidence type="ECO:0000256" key="6">
    <source>
        <dbReference type="RuleBase" id="RU362125"/>
    </source>
</evidence>
<dbReference type="Gene3D" id="1.10.540.10">
    <property type="entry name" value="Acyl-CoA dehydrogenase/oxidase, N-terminal domain"/>
    <property type="match status" value="1"/>
</dbReference>
<dbReference type="PANTHER" id="PTHR43884:SF40">
    <property type="entry name" value="ACYL-COA DEHYDROGENASE"/>
    <property type="match status" value="1"/>
</dbReference>
<evidence type="ECO:0000259" key="8">
    <source>
        <dbReference type="Pfam" id="PF02770"/>
    </source>
</evidence>
<keyword evidence="5 6" id="KW-0560">Oxidoreductase</keyword>
<dbReference type="SUPFAM" id="SSF47203">
    <property type="entry name" value="Acyl-CoA dehydrogenase C-terminal domain-like"/>
    <property type="match status" value="1"/>
</dbReference>
<dbReference type="Pfam" id="PF02770">
    <property type="entry name" value="Acyl-CoA_dh_M"/>
    <property type="match status" value="1"/>
</dbReference>
<accession>A0A2V4B0S0</accession>
<dbReference type="InterPro" id="IPR009100">
    <property type="entry name" value="AcylCoA_DH/oxidase_NM_dom_sf"/>
</dbReference>
<evidence type="ECO:0000256" key="2">
    <source>
        <dbReference type="ARBA" id="ARBA00009347"/>
    </source>
</evidence>
<keyword evidence="4 6" id="KW-0274">FAD</keyword>